<keyword evidence="3" id="KW-1185">Reference proteome</keyword>
<dbReference type="EMBL" id="CP031357">
    <property type="protein sequence ID" value="AXK43071.1"/>
    <property type="molecule type" value="Genomic_DNA"/>
</dbReference>
<dbReference type="InterPro" id="IPR018692">
    <property type="entry name" value="DUF2189"/>
</dbReference>
<sequence>MQAANNVAASVEQVANDLTIGDLGRALRAGLADFLARPLFGLFFASIYVAAGLFLFVALMRWGEPMWFVPAVAGFPLIAPFTAVGLYEVSRRREAGLPIGWGAVLGALRGRGDEQLIMMGGIVFVAFSFWMIIAHGIFAIFLAESGVGSESLAAFATPEGMAMLAVGTLVGAILALAFYAVTVVSLPMLVDREVDFLTAIIASLAAFRANMVLLCVWAAVIAASLLVAMLPAFLGLLIVLPVFGHATWHLYRRIVGQVG</sequence>
<accession>A0A345YGL9</accession>
<gene>
    <name evidence="2" type="ORF">DVR09_12730</name>
</gene>
<reference evidence="3" key="1">
    <citation type="submission" date="2018-07" db="EMBL/GenBank/DDBJ databases">
        <title>Genome sequence of Erythrobacter strain YH-07, an antagonistic bacterium isolated from Yellow Sea.</title>
        <authorList>
            <person name="Tang T."/>
            <person name="Liu Q."/>
            <person name="Sun X."/>
        </authorList>
    </citation>
    <scope>NUCLEOTIDE SEQUENCE [LARGE SCALE GENOMIC DNA]</scope>
    <source>
        <strain evidence="3">YH-07</strain>
    </source>
</reference>
<keyword evidence="1" id="KW-0472">Membrane</keyword>
<feature type="transmembrane region" description="Helical" evidence="1">
    <location>
        <begin position="39"/>
        <end position="60"/>
    </location>
</feature>
<feature type="transmembrane region" description="Helical" evidence="1">
    <location>
        <begin position="66"/>
        <end position="87"/>
    </location>
</feature>
<dbReference type="AlphaFoldDB" id="A0A345YGL9"/>
<feature type="transmembrane region" description="Helical" evidence="1">
    <location>
        <begin position="116"/>
        <end position="142"/>
    </location>
</feature>
<dbReference type="OrthoDB" id="9809543at2"/>
<evidence type="ECO:0000313" key="3">
    <source>
        <dbReference type="Proteomes" id="UP000254508"/>
    </source>
</evidence>
<protein>
    <submittedName>
        <fullName evidence="2">DUF2189 domain-containing protein</fullName>
    </submittedName>
</protein>
<dbReference type="KEGG" id="err:DVR09_12730"/>
<keyword evidence="1" id="KW-1133">Transmembrane helix</keyword>
<feature type="transmembrane region" description="Helical" evidence="1">
    <location>
        <begin position="162"/>
        <end position="184"/>
    </location>
</feature>
<name>A0A345YGL9_9SPHN</name>
<evidence type="ECO:0000313" key="2">
    <source>
        <dbReference type="EMBL" id="AXK43071.1"/>
    </source>
</evidence>
<feature type="transmembrane region" description="Helical" evidence="1">
    <location>
        <begin position="225"/>
        <end position="243"/>
    </location>
</feature>
<organism evidence="2 3">
    <name type="scientific">Erythrobacter aureus</name>
    <dbReference type="NCBI Taxonomy" id="2182384"/>
    <lineage>
        <taxon>Bacteria</taxon>
        <taxon>Pseudomonadati</taxon>
        <taxon>Pseudomonadota</taxon>
        <taxon>Alphaproteobacteria</taxon>
        <taxon>Sphingomonadales</taxon>
        <taxon>Erythrobacteraceae</taxon>
        <taxon>Erythrobacter/Porphyrobacter group</taxon>
        <taxon>Erythrobacter</taxon>
    </lineage>
</organism>
<evidence type="ECO:0000256" key="1">
    <source>
        <dbReference type="SAM" id="Phobius"/>
    </source>
</evidence>
<proteinExistence type="predicted"/>
<dbReference type="Proteomes" id="UP000254508">
    <property type="component" value="Chromosome"/>
</dbReference>
<dbReference type="Pfam" id="PF09955">
    <property type="entry name" value="DUF2189"/>
    <property type="match status" value="1"/>
</dbReference>
<feature type="transmembrane region" description="Helical" evidence="1">
    <location>
        <begin position="196"/>
        <end position="219"/>
    </location>
</feature>
<dbReference type="RefSeq" id="WP_115417244.1">
    <property type="nucleotide sequence ID" value="NZ_CP031357.1"/>
</dbReference>
<keyword evidence="1" id="KW-0812">Transmembrane</keyword>